<protein>
    <recommendedName>
        <fullName evidence="3">PEP-CTERM sorting domain-containing protein</fullName>
    </recommendedName>
</protein>
<evidence type="ECO:0008006" key="3">
    <source>
        <dbReference type="Google" id="ProtNLM"/>
    </source>
</evidence>
<gene>
    <name evidence="1" type="ORF">FEM03_10285</name>
</gene>
<comment type="caution">
    <text evidence="1">The sequence shown here is derived from an EMBL/GenBank/DDBJ whole genome shotgun (WGS) entry which is preliminary data.</text>
</comment>
<keyword evidence="2" id="KW-1185">Reference proteome</keyword>
<sequence>MNTTLSSYKTHEFGRANILGAIFIGILHFGPNTEAAVTLSVSGIYDENTRAANTIDAEAPGNSVTLAAHTAVVNAAFNLGTGGVINFDQPNGVNADAKGNSDTNNAGSKTLINVNYGSGKSFAINTSLEFDMHVFTSLAAISGNPGSGGNSKGIAMAGGLGHDLKPGWSLAFGPISGGDPGEAITTMSFALLSRDFTGARDPMQVTVEWFLNGSATPSFTQTDMIDDTRYTAGGATGDDTFFSYTAPIGTYISGFSTIYGGTVNTDRRLGIDDIGFTTSIVPEPSRALFMGMAFVGCLMSRRRAGANCG</sequence>
<proteinExistence type="predicted"/>
<dbReference type="EMBL" id="VAUV01000007">
    <property type="protein sequence ID" value="TLD70692.1"/>
    <property type="molecule type" value="Genomic_DNA"/>
</dbReference>
<name>A0A5R8KEG2_9BACT</name>
<evidence type="ECO:0000313" key="1">
    <source>
        <dbReference type="EMBL" id="TLD70692.1"/>
    </source>
</evidence>
<dbReference type="RefSeq" id="WP_138086164.1">
    <property type="nucleotide sequence ID" value="NZ_VAUV01000007.1"/>
</dbReference>
<reference evidence="1 2" key="1">
    <citation type="submission" date="2019-05" db="EMBL/GenBank/DDBJ databases">
        <title>Verrucobacter flavum gen. nov., sp. nov. a new member of the family Verrucomicrobiaceae.</title>
        <authorList>
            <person name="Szuroczki S."/>
            <person name="Abbaszade G."/>
            <person name="Szabo A."/>
            <person name="Felfoldi T."/>
            <person name="Schumann P."/>
            <person name="Boka K."/>
            <person name="Keki Z."/>
            <person name="Toumi M."/>
            <person name="Toth E."/>
        </authorList>
    </citation>
    <scope>NUCLEOTIDE SEQUENCE [LARGE SCALE GENOMIC DNA]</scope>
    <source>
        <strain evidence="1 2">MG-N-17</strain>
    </source>
</reference>
<dbReference type="OrthoDB" id="183735at2"/>
<evidence type="ECO:0000313" key="2">
    <source>
        <dbReference type="Proteomes" id="UP000306196"/>
    </source>
</evidence>
<dbReference type="AlphaFoldDB" id="A0A5R8KEG2"/>
<dbReference type="Proteomes" id="UP000306196">
    <property type="component" value="Unassembled WGS sequence"/>
</dbReference>
<organism evidence="1 2">
    <name type="scientific">Phragmitibacter flavus</name>
    <dbReference type="NCBI Taxonomy" id="2576071"/>
    <lineage>
        <taxon>Bacteria</taxon>
        <taxon>Pseudomonadati</taxon>
        <taxon>Verrucomicrobiota</taxon>
        <taxon>Verrucomicrobiia</taxon>
        <taxon>Verrucomicrobiales</taxon>
        <taxon>Verrucomicrobiaceae</taxon>
        <taxon>Phragmitibacter</taxon>
    </lineage>
</organism>
<accession>A0A5R8KEG2</accession>